<proteinExistence type="predicted"/>
<reference evidence="1 2" key="1">
    <citation type="journal article" date="2018" name="MBio">
        <title>Comparative Genomics Reveals the Core Gene Toolbox for the Fungus-Insect Symbiosis.</title>
        <authorList>
            <person name="Wang Y."/>
            <person name="Stata M."/>
            <person name="Wang W."/>
            <person name="Stajich J.E."/>
            <person name="White M.M."/>
            <person name="Moncalvo J.M."/>
        </authorList>
    </citation>
    <scope>NUCLEOTIDE SEQUENCE [LARGE SCALE GENOMIC DNA]</scope>
    <source>
        <strain evidence="1 2">SC-DP-2</strain>
    </source>
</reference>
<evidence type="ECO:0000313" key="1">
    <source>
        <dbReference type="EMBL" id="PVV00626.1"/>
    </source>
</evidence>
<evidence type="ECO:0000313" key="2">
    <source>
        <dbReference type="Proteomes" id="UP000245609"/>
    </source>
</evidence>
<dbReference type="STRING" id="133381.A0A2T9Z7Q3"/>
<comment type="caution">
    <text evidence="1">The sequence shown here is derived from an EMBL/GenBank/DDBJ whole genome shotgun (WGS) entry which is preliminary data.</text>
</comment>
<dbReference type="OrthoDB" id="4332274at2759"/>
<protein>
    <submittedName>
        <fullName evidence="1">Uncharacterized protein</fullName>
    </submittedName>
</protein>
<dbReference type="EMBL" id="MBFS01001814">
    <property type="protein sequence ID" value="PVV00626.1"/>
    <property type="molecule type" value="Genomic_DNA"/>
</dbReference>
<name>A0A2T9Z7Q3_9FUNG</name>
<feature type="non-terminal residue" evidence="1">
    <location>
        <position position="1"/>
    </location>
</feature>
<dbReference type="AlphaFoldDB" id="A0A2T9Z7Q3"/>
<keyword evidence="2" id="KW-1185">Reference proteome</keyword>
<organism evidence="1 2">
    <name type="scientific">Smittium megazygosporum</name>
    <dbReference type="NCBI Taxonomy" id="133381"/>
    <lineage>
        <taxon>Eukaryota</taxon>
        <taxon>Fungi</taxon>
        <taxon>Fungi incertae sedis</taxon>
        <taxon>Zoopagomycota</taxon>
        <taxon>Kickxellomycotina</taxon>
        <taxon>Harpellomycetes</taxon>
        <taxon>Harpellales</taxon>
        <taxon>Legeriomycetaceae</taxon>
        <taxon>Smittium</taxon>
    </lineage>
</organism>
<feature type="non-terminal residue" evidence="1">
    <location>
        <position position="477"/>
    </location>
</feature>
<sequence>ALSNHKLALFLVERSHNGISEYNGRRLGTLPIEPNPTFSSNYKDVNKKHRAIRASRKISRKIPEDQNLSEMVHKFIIHSHGIACNRDSPVSRSIPQRQFQIERISIVVDFLCTGDILNKTSMLFHITPQLLKMARCHINIELASNVNLIMYIYKNMFKGPYMTRFLVIFNKVDEIQQALGSPVLPLELYFSRLPELNNYSYAEFYENYIVVNPNKVPRSVFDGHTFGSYQEAVILRGLLVSVNEWMLCFQEAISEALYRHRQLRGLFTILAIDNGSAAQVYELYNQEMLRDFIEKGMDNEQSTVALLQELHGRFILMEATLSQFGLSDVPMIHNSELETDIAHMRLSGKVALVCGSTGLAATLYKIGFTAQIIFGITVRESGPEVYVSTCSNVNKGDLDAADRLLKNVNGTELEFGEKSNLWSGIQTWKLKVPQRFISDPDFSTLLDSIGDGSTTINNIVVLSGFKHTYSVAEAIKH</sequence>
<gene>
    <name evidence="1" type="ORF">BB560_004987</name>
</gene>
<accession>A0A2T9Z7Q3</accession>
<dbReference type="Proteomes" id="UP000245609">
    <property type="component" value="Unassembled WGS sequence"/>
</dbReference>